<comment type="catalytic activity">
    <reaction evidence="4">
        <text>uridine(13) in tRNA = pseudouridine(13) in tRNA</text>
        <dbReference type="Rhea" id="RHEA:42540"/>
        <dbReference type="Rhea" id="RHEA-COMP:10105"/>
        <dbReference type="Rhea" id="RHEA-COMP:10106"/>
        <dbReference type="ChEBI" id="CHEBI:65314"/>
        <dbReference type="ChEBI" id="CHEBI:65315"/>
        <dbReference type="EC" id="5.4.99.27"/>
    </reaction>
</comment>
<keyword evidence="7" id="KW-1185">Reference proteome</keyword>
<dbReference type="AlphaFoldDB" id="A0A0D2G7D4"/>
<dbReference type="InterPro" id="IPR042214">
    <property type="entry name" value="TruD_catalytic"/>
</dbReference>
<dbReference type="InterPro" id="IPR020103">
    <property type="entry name" value="PsdUridine_synth_cat_dom_sf"/>
</dbReference>
<comment type="caution">
    <text evidence="6">The sequence shown here is derived from an EMBL/GenBank/DDBJ whole genome shotgun (WGS) entry which is preliminary data.</text>
</comment>
<evidence type="ECO:0000256" key="4">
    <source>
        <dbReference type="HAMAP-Rule" id="MF_01082"/>
    </source>
</evidence>
<dbReference type="FunCoup" id="A0A0D2G7D4">
    <property type="interactions" value="44"/>
</dbReference>
<evidence type="ECO:0000256" key="2">
    <source>
        <dbReference type="ARBA" id="ARBA00022694"/>
    </source>
</evidence>
<evidence type="ECO:0000313" key="7">
    <source>
        <dbReference type="Proteomes" id="UP000032233"/>
    </source>
</evidence>
<dbReference type="HAMAP" id="MF_01082">
    <property type="entry name" value="TruD"/>
    <property type="match status" value="1"/>
</dbReference>
<dbReference type="PATRIC" id="fig|1429043.3.peg.5712"/>
<evidence type="ECO:0000313" key="6">
    <source>
        <dbReference type="EMBL" id="KIX10882.1"/>
    </source>
</evidence>
<dbReference type="InterPro" id="IPR050170">
    <property type="entry name" value="TruD_pseudoU_synthase"/>
</dbReference>
<protein>
    <recommendedName>
        <fullName evidence="4">tRNA pseudouridine synthase D</fullName>
        <ecNumber evidence="4">5.4.99.27</ecNumber>
    </recommendedName>
    <alternativeName>
        <fullName evidence="4">tRNA pseudouridine(13) synthase</fullName>
    </alternativeName>
    <alternativeName>
        <fullName evidence="4">tRNA pseudouridylate synthase D</fullName>
    </alternativeName>
    <alternativeName>
        <fullName evidence="4">tRNA-uridine isomerase D</fullName>
    </alternativeName>
</protein>
<keyword evidence="2 4" id="KW-0819">tRNA processing</keyword>
<accession>A0A0D2G7D4</accession>
<feature type="active site" description="Nucleophile" evidence="4">
    <location>
        <position position="77"/>
    </location>
</feature>
<evidence type="ECO:0000259" key="5">
    <source>
        <dbReference type="PROSITE" id="PS50984"/>
    </source>
</evidence>
<dbReference type="PANTHER" id="PTHR47811:SF1">
    <property type="entry name" value="TRNA PSEUDOURIDINE SYNTHASE D"/>
    <property type="match status" value="1"/>
</dbReference>
<dbReference type="GO" id="GO:0005829">
    <property type="term" value="C:cytosol"/>
    <property type="evidence" value="ECO:0007669"/>
    <property type="project" value="TreeGrafter"/>
</dbReference>
<comment type="similarity">
    <text evidence="1 4">Belongs to the pseudouridine synthase TruD family.</text>
</comment>
<dbReference type="GO" id="GO:0160150">
    <property type="term" value="F:tRNA pseudouridine(13) synthase activity"/>
    <property type="evidence" value="ECO:0007669"/>
    <property type="project" value="UniProtKB-EC"/>
</dbReference>
<dbReference type="SUPFAM" id="SSF55120">
    <property type="entry name" value="Pseudouridine synthase"/>
    <property type="match status" value="1"/>
</dbReference>
<dbReference type="PROSITE" id="PS50984">
    <property type="entry name" value="TRUD"/>
    <property type="match status" value="1"/>
</dbReference>
<evidence type="ECO:0000256" key="3">
    <source>
        <dbReference type="ARBA" id="ARBA00023235"/>
    </source>
</evidence>
<evidence type="ECO:0000256" key="1">
    <source>
        <dbReference type="ARBA" id="ARBA00007953"/>
    </source>
</evidence>
<dbReference type="GO" id="GO:0003723">
    <property type="term" value="F:RNA binding"/>
    <property type="evidence" value="ECO:0007669"/>
    <property type="project" value="InterPro"/>
</dbReference>
<dbReference type="EMBL" id="AZAC01000078">
    <property type="protein sequence ID" value="KIX10882.1"/>
    <property type="molecule type" value="Genomic_DNA"/>
</dbReference>
<dbReference type="Gene3D" id="3.30.2340.10">
    <property type="entry name" value="TruD, insertion domain"/>
    <property type="match status" value="1"/>
</dbReference>
<reference evidence="6 7" key="1">
    <citation type="submission" date="2013-11" db="EMBL/GenBank/DDBJ databases">
        <title>Metagenomic analysis of a methanogenic consortium involved in long chain n-alkane degradation.</title>
        <authorList>
            <person name="Davidova I.A."/>
            <person name="Callaghan A.V."/>
            <person name="Wawrik B."/>
            <person name="Pruitt S."/>
            <person name="Marks C."/>
            <person name="Duncan K.E."/>
            <person name="Suflita J.M."/>
        </authorList>
    </citation>
    <scope>NUCLEOTIDE SEQUENCE [LARGE SCALE GENOMIC DNA]</scope>
    <source>
        <strain evidence="6 7">SPR</strain>
    </source>
</reference>
<dbReference type="Gene3D" id="3.30.2350.20">
    <property type="entry name" value="TruD, catalytic domain"/>
    <property type="match status" value="1"/>
</dbReference>
<dbReference type="STRING" id="1429043.X474_26965"/>
<dbReference type="InterPro" id="IPR020119">
    <property type="entry name" value="PsdUridine_synth_TruD_CS"/>
</dbReference>
<sequence length="344" mass="38525">MDLPFASQGAPGINGRIKQEPEHFVVQEIPLYLPEGQGEHVYLTLRRKGITTRNLQKDLAGLFKIKEGSVGYAGLKDKQALTTQTFSLHVFDLDPDEAGQRVTENLDVEVLSTGRHKNKLKRGHLLGNSFNILLAGAGEEDLEQAKATAQVLSQIGAPNFYGEQRFGKKGDNAELGRQALLGRGPRQKWLRTLVLSAFQSRLFNQWLTERMQRDEFLTIIPGDVAKKTDTGGIFIVEDAQEDQQRFDRGEITYTGPIYGSKMRMARDRAGELEDAILEEQGLDPQAFGRARLTGSRRPARLDLAGLNLELTEQGIWFKFALPKGAYATSVMREFTKDQSLYLEE</sequence>
<dbReference type="PANTHER" id="PTHR47811">
    <property type="entry name" value="TRNA PSEUDOURIDINE SYNTHASE D"/>
    <property type="match status" value="1"/>
</dbReference>
<dbReference type="InParanoid" id="A0A0D2G7D4"/>
<organism evidence="6 7">
    <name type="scientific">Dethiosulfatarculus sandiegensis</name>
    <dbReference type="NCBI Taxonomy" id="1429043"/>
    <lineage>
        <taxon>Bacteria</taxon>
        <taxon>Pseudomonadati</taxon>
        <taxon>Thermodesulfobacteriota</taxon>
        <taxon>Desulfarculia</taxon>
        <taxon>Desulfarculales</taxon>
        <taxon>Desulfarculaceae</taxon>
        <taxon>Dethiosulfatarculus</taxon>
    </lineage>
</organism>
<name>A0A0D2G7D4_9BACT</name>
<feature type="domain" description="TRUD" evidence="5">
    <location>
        <begin position="156"/>
        <end position="301"/>
    </location>
</feature>
<dbReference type="PROSITE" id="PS01268">
    <property type="entry name" value="UPF0024"/>
    <property type="match status" value="1"/>
</dbReference>
<proteinExistence type="inferred from homology"/>
<keyword evidence="3 4" id="KW-0413">Isomerase</keyword>
<gene>
    <name evidence="4" type="primary">truD</name>
    <name evidence="6" type="ORF">X474_26965</name>
</gene>
<dbReference type="InterPro" id="IPR011760">
    <property type="entry name" value="PsdUridine_synth_TruD_insert"/>
</dbReference>
<dbReference type="InterPro" id="IPR001656">
    <property type="entry name" value="PsdUridine_synth_TruD"/>
</dbReference>
<dbReference type="InterPro" id="IPR043165">
    <property type="entry name" value="TruD_insert_sf"/>
</dbReference>
<dbReference type="EC" id="5.4.99.27" evidence="4"/>
<comment type="function">
    <text evidence="4">Responsible for synthesis of pseudouridine from uracil-13 in transfer RNAs.</text>
</comment>
<dbReference type="Proteomes" id="UP000032233">
    <property type="component" value="Unassembled WGS sequence"/>
</dbReference>
<dbReference type="GO" id="GO:0031119">
    <property type="term" value="P:tRNA pseudouridine synthesis"/>
    <property type="evidence" value="ECO:0007669"/>
    <property type="project" value="UniProtKB-UniRule"/>
</dbReference>
<dbReference type="Pfam" id="PF01142">
    <property type="entry name" value="TruD"/>
    <property type="match status" value="2"/>
</dbReference>